<gene>
    <name evidence="3" type="ORF">CLV52_3457</name>
</gene>
<name>A0A4R7FFL0_9MICO</name>
<organism evidence="3 4">
    <name type="scientific">Amnibacterium kyonggiense</name>
    <dbReference type="NCBI Taxonomy" id="595671"/>
    <lineage>
        <taxon>Bacteria</taxon>
        <taxon>Bacillati</taxon>
        <taxon>Actinomycetota</taxon>
        <taxon>Actinomycetes</taxon>
        <taxon>Micrococcales</taxon>
        <taxon>Microbacteriaceae</taxon>
        <taxon>Amnibacterium</taxon>
    </lineage>
</organism>
<dbReference type="PROSITE" id="PS51257">
    <property type="entry name" value="PROKAR_LIPOPROTEIN"/>
    <property type="match status" value="1"/>
</dbReference>
<evidence type="ECO:0000313" key="4">
    <source>
        <dbReference type="Proteomes" id="UP000295344"/>
    </source>
</evidence>
<dbReference type="SUPFAM" id="SSF52266">
    <property type="entry name" value="SGNH hydrolase"/>
    <property type="match status" value="1"/>
</dbReference>
<protein>
    <submittedName>
        <fullName evidence="3">Lysophospholipase L1-like esterase</fullName>
    </submittedName>
</protein>
<feature type="domain" description="SGNH hydrolase-type esterase" evidence="2">
    <location>
        <begin position="54"/>
        <end position="274"/>
    </location>
</feature>
<comment type="caution">
    <text evidence="3">The sequence shown here is derived from an EMBL/GenBank/DDBJ whole genome shotgun (WGS) entry which is preliminary data.</text>
</comment>
<dbReference type="Proteomes" id="UP000295344">
    <property type="component" value="Unassembled WGS sequence"/>
</dbReference>
<dbReference type="Pfam" id="PF13472">
    <property type="entry name" value="Lipase_GDSL_2"/>
    <property type="match status" value="1"/>
</dbReference>
<dbReference type="AlphaFoldDB" id="A0A4R7FFL0"/>
<evidence type="ECO:0000313" key="3">
    <source>
        <dbReference type="EMBL" id="TDS74933.1"/>
    </source>
</evidence>
<reference evidence="3 4" key="1">
    <citation type="submission" date="2019-03" db="EMBL/GenBank/DDBJ databases">
        <title>Genomic Encyclopedia of Archaeal and Bacterial Type Strains, Phase II (KMG-II): from individual species to whole genera.</title>
        <authorList>
            <person name="Goeker M."/>
        </authorList>
    </citation>
    <scope>NUCLEOTIDE SEQUENCE [LARGE SCALE GENOMIC DNA]</scope>
    <source>
        <strain evidence="3 4">DSM 24782</strain>
    </source>
</reference>
<dbReference type="RefSeq" id="WP_133767591.1">
    <property type="nucleotide sequence ID" value="NZ_BAAARP010000001.1"/>
</dbReference>
<dbReference type="EMBL" id="SOAM01000004">
    <property type="protein sequence ID" value="TDS74933.1"/>
    <property type="molecule type" value="Genomic_DNA"/>
</dbReference>
<keyword evidence="1" id="KW-0732">Signal</keyword>
<evidence type="ECO:0000259" key="2">
    <source>
        <dbReference type="Pfam" id="PF13472"/>
    </source>
</evidence>
<feature type="signal peptide" evidence="1">
    <location>
        <begin position="1"/>
        <end position="29"/>
    </location>
</feature>
<feature type="chain" id="PRO_5038428209" evidence="1">
    <location>
        <begin position="30"/>
        <end position="298"/>
    </location>
</feature>
<dbReference type="InterPro" id="IPR013830">
    <property type="entry name" value="SGNH_hydro"/>
</dbReference>
<keyword evidence="4" id="KW-1185">Reference proteome</keyword>
<sequence>MRRWIATAVSGLAVVLVLSGCTTSTPPQASSAPASPSATASAPALTGPSTTVAVMGDSLSRGYNACAHFGDCPSMSWAGGTDARVDSVASRLGARLDGPVTVKNVAKSGATVADLAAQVPAAAAADPDLVTVLIGANDVCRASLDDMTSTEDYAATVGGALQQLVALDPGVTILVASVPDVTAILPAAASNPTARFLWSHGGCATVLADPQSRSTEAEVRRAAVADRIREYDAALAGACGALPRCVYDGGALHGYTPTLDQLSALDRFHPSVAGLKELAATEWKVLTTSPRARALLDR</sequence>
<proteinExistence type="predicted"/>
<dbReference type="OrthoDB" id="5561551at2"/>
<dbReference type="Gene3D" id="3.40.50.1110">
    <property type="entry name" value="SGNH hydrolase"/>
    <property type="match status" value="1"/>
</dbReference>
<evidence type="ECO:0000256" key="1">
    <source>
        <dbReference type="SAM" id="SignalP"/>
    </source>
</evidence>
<dbReference type="InterPro" id="IPR036514">
    <property type="entry name" value="SGNH_hydro_sf"/>
</dbReference>
<accession>A0A4R7FFL0</accession>